<name>A0ABU7JCY6_9GAMM</name>
<reference evidence="2 3" key="1">
    <citation type="submission" date="2023-06" db="EMBL/GenBank/DDBJ databases">
        <title>Alkalimonas sp., MEB004 an alkaliphilic bacterium isolated from Lonar Lake, India.</title>
        <authorList>
            <person name="Joshi A."/>
            <person name="Thite S."/>
        </authorList>
    </citation>
    <scope>NUCLEOTIDE SEQUENCE [LARGE SCALE GENOMIC DNA]</scope>
    <source>
        <strain evidence="2 3">MEB004</strain>
    </source>
</reference>
<evidence type="ECO:0000313" key="2">
    <source>
        <dbReference type="EMBL" id="MEE2023549.1"/>
    </source>
</evidence>
<gene>
    <name evidence="2" type="ORF">QWF21_04765</name>
</gene>
<comment type="caution">
    <text evidence="2">The sequence shown here is derived from an EMBL/GenBank/DDBJ whole genome shotgun (WGS) entry which is preliminary data.</text>
</comment>
<dbReference type="Proteomes" id="UP001339167">
    <property type="component" value="Unassembled WGS sequence"/>
</dbReference>
<sequence>MKYLLSAALLLAPFIVNADEEECKVMDIASLTYVENIQVVADADVGAIYQAKAEHLMAFAKEHKVEGFRIISQDATVSSSCCGNMGLQLNVNFQITYSPSYQAFTALQKHSGSGMVSTYRTGMESCKASN</sequence>
<dbReference type="RefSeq" id="WP_330086904.1">
    <property type="nucleotide sequence ID" value="NZ_JAUGZK010000003.1"/>
</dbReference>
<keyword evidence="1" id="KW-0732">Signal</keyword>
<protein>
    <submittedName>
        <fullName evidence="2">Uncharacterized protein</fullName>
    </submittedName>
</protein>
<dbReference type="EMBL" id="JAUGZK010000003">
    <property type="protein sequence ID" value="MEE2023549.1"/>
    <property type="molecule type" value="Genomic_DNA"/>
</dbReference>
<feature type="chain" id="PRO_5045412601" evidence="1">
    <location>
        <begin position="19"/>
        <end position="130"/>
    </location>
</feature>
<feature type="signal peptide" evidence="1">
    <location>
        <begin position="1"/>
        <end position="18"/>
    </location>
</feature>
<evidence type="ECO:0000313" key="3">
    <source>
        <dbReference type="Proteomes" id="UP001339167"/>
    </source>
</evidence>
<keyword evidence="3" id="KW-1185">Reference proteome</keyword>
<proteinExistence type="predicted"/>
<accession>A0ABU7JCY6</accession>
<organism evidence="2 3">
    <name type="scientific">Alkalimonas mucilaginosa</name>
    <dbReference type="NCBI Taxonomy" id="3057676"/>
    <lineage>
        <taxon>Bacteria</taxon>
        <taxon>Pseudomonadati</taxon>
        <taxon>Pseudomonadota</taxon>
        <taxon>Gammaproteobacteria</taxon>
        <taxon>Alkalimonas</taxon>
    </lineage>
</organism>
<evidence type="ECO:0000256" key="1">
    <source>
        <dbReference type="SAM" id="SignalP"/>
    </source>
</evidence>